<accession>A0A6C0DHT0</accession>
<organism evidence="2">
    <name type="scientific">viral metagenome</name>
    <dbReference type="NCBI Taxonomy" id="1070528"/>
    <lineage>
        <taxon>unclassified sequences</taxon>
        <taxon>metagenomes</taxon>
        <taxon>organismal metagenomes</taxon>
    </lineage>
</organism>
<feature type="compositionally biased region" description="Acidic residues" evidence="1">
    <location>
        <begin position="24"/>
        <end position="36"/>
    </location>
</feature>
<sequence>MEAHYYAPYESDSSKSGSGSEASSDSETELSEDELSFEDTAARRLDNDYRYALVKAGGPNFNTLNEQLAFTKDNIGSAYSNELVADQTLQPSTVNPIYKQPKKQIVSSLFSFRSQDRDITVYPFSTYFSIKTPRVYKNITQIQLVQINIQSPAGSTFPDISALENAIANAVGKDLDISDCSGCFQSPGPASSSITSIGISEAGRRNPAITNQTLVHAIHIRPGSYNPVTLIDELDKQANKTPPLTTVSYAEHKRLFQSNKTVDHLFNEPGRWYQNKLSGEFFATNSKSDLINLYLPNLTLQDSRTPSEEETLVAYFFPVLREAFLSPFDSKFLDLANMDIRDAKKRILHTFESLGSPYYYTLCRINQPYLRTLRRAYTFEYHPINDYQWDIEQGSSRLIVHHANLHKSIQTDITKRYSYDKQQENVKAGITSQILQRQLQTEAIVTNLKHNVDSALVQLGIPYSLYSTSFLSISTNSVFTQTINALPVQQRTPNDDHLFALATGTLTPPTPAIPSGSGSFGWNTLATLIGDTTVGGGFPDPSYNAAVAAANAAAIVTQAGGDAIPGYGGVQVQATNFPSLYSTFVNYQSTNSGLSVGITSASNAAALATNHYVHSRYSTVFPPFLLDNSGVPTTTGTNAVTWYAGLHHIKPSTPFDFPNMANAINSNDPITSIGPFGTAQSQQNQSECCQLIQLYLRTLYGCVPTNFYINSAYYKMGFGFNNFISFYSTTGLANALRIDNIYITVNTEQTMNRMDVAKPQNISITQETTSEYNAVLGKILTEGTGVDTSTQAIVQSPARFNPPLANIDHVTFQLLLDDLTPFNLVVPFEVPRSAWNGIIQIDEEIGILENTQ</sequence>
<dbReference type="EMBL" id="MN739613">
    <property type="protein sequence ID" value="QHT15479.1"/>
    <property type="molecule type" value="Genomic_DNA"/>
</dbReference>
<reference evidence="2" key="1">
    <citation type="journal article" date="2020" name="Nature">
        <title>Giant virus diversity and host interactions through global metagenomics.</title>
        <authorList>
            <person name="Schulz F."/>
            <person name="Roux S."/>
            <person name="Paez-Espino D."/>
            <person name="Jungbluth S."/>
            <person name="Walsh D.A."/>
            <person name="Denef V.J."/>
            <person name="McMahon K.D."/>
            <person name="Konstantinidis K.T."/>
            <person name="Eloe-Fadrosh E.A."/>
            <person name="Kyrpides N.C."/>
            <person name="Woyke T."/>
        </authorList>
    </citation>
    <scope>NUCLEOTIDE SEQUENCE</scope>
    <source>
        <strain evidence="2">GVMAG-M-3300023174-176</strain>
    </source>
</reference>
<dbReference type="AlphaFoldDB" id="A0A6C0DHT0"/>
<evidence type="ECO:0000313" key="2">
    <source>
        <dbReference type="EMBL" id="QHT15479.1"/>
    </source>
</evidence>
<feature type="region of interest" description="Disordered" evidence="1">
    <location>
        <begin position="1"/>
        <end position="36"/>
    </location>
</feature>
<protein>
    <submittedName>
        <fullName evidence="2">Uncharacterized protein</fullName>
    </submittedName>
</protein>
<name>A0A6C0DHT0_9ZZZZ</name>
<proteinExistence type="predicted"/>
<feature type="compositionally biased region" description="Low complexity" evidence="1">
    <location>
        <begin position="10"/>
        <end position="23"/>
    </location>
</feature>
<evidence type="ECO:0000256" key="1">
    <source>
        <dbReference type="SAM" id="MobiDB-lite"/>
    </source>
</evidence>